<keyword evidence="2 6" id="KW-0813">Transport</keyword>
<dbReference type="SUPFAM" id="SSF161098">
    <property type="entry name" value="MetI-like"/>
    <property type="match status" value="1"/>
</dbReference>
<dbReference type="CDD" id="cd06261">
    <property type="entry name" value="TM_PBP2"/>
    <property type="match status" value="1"/>
</dbReference>
<dbReference type="InterPro" id="IPR035906">
    <property type="entry name" value="MetI-like_sf"/>
</dbReference>
<evidence type="ECO:0000256" key="5">
    <source>
        <dbReference type="ARBA" id="ARBA00023136"/>
    </source>
</evidence>
<gene>
    <name evidence="9" type="ORF">BJY26_000571</name>
</gene>
<feature type="transmembrane region" description="Helical" evidence="6">
    <location>
        <begin position="89"/>
        <end position="116"/>
    </location>
</feature>
<dbReference type="GO" id="GO:0055085">
    <property type="term" value="P:transmembrane transport"/>
    <property type="evidence" value="ECO:0007669"/>
    <property type="project" value="InterPro"/>
</dbReference>
<evidence type="ECO:0000313" key="9">
    <source>
        <dbReference type="EMBL" id="NYI66265.1"/>
    </source>
</evidence>
<dbReference type="RefSeq" id="WP_179425489.1">
    <property type="nucleotide sequence ID" value="NZ_JACBZP010000001.1"/>
</dbReference>
<keyword evidence="10" id="KW-1185">Reference proteome</keyword>
<feature type="transmembrane region" description="Helical" evidence="6">
    <location>
        <begin position="155"/>
        <end position="178"/>
    </location>
</feature>
<accession>A0A7Z0D1K9</accession>
<feature type="region of interest" description="Disordered" evidence="7">
    <location>
        <begin position="232"/>
        <end position="263"/>
    </location>
</feature>
<name>A0A7Z0D1K9_9MICO</name>
<protein>
    <submittedName>
        <fullName evidence="9">Osmoprotectant transport system permease protein</fullName>
    </submittedName>
</protein>
<evidence type="ECO:0000313" key="10">
    <source>
        <dbReference type="Proteomes" id="UP000539111"/>
    </source>
</evidence>
<proteinExistence type="inferred from homology"/>
<dbReference type="EMBL" id="JACBZP010000001">
    <property type="protein sequence ID" value="NYI66265.1"/>
    <property type="molecule type" value="Genomic_DNA"/>
</dbReference>
<evidence type="ECO:0000256" key="2">
    <source>
        <dbReference type="ARBA" id="ARBA00022448"/>
    </source>
</evidence>
<feature type="transmembrane region" description="Helical" evidence="6">
    <location>
        <begin position="190"/>
        <end position="215"/>
    </location>
</feature>
<evidence type="ECO:0000256" key="4">
    <source>
        <dbReference type="ARBA" id="ARBA00022989"/>
    </source>
</evidence>
<evidence type="ECO:0000256" key="1">
    <source>
        <dbReference type="ARBA" id="ARBA00004141"/>
    </source>
</evidence>
<keyword evidence="5 6" id="KW-0472">Membrane</keyword>
<keyword evidence="3 6" id="KW-0812">Transmembrane</keyword>
<sequence>MIAWLFDPSHWTGQTGIWIRVVEHLAYSGITLAFAMAIGLPLGLYIGHTGRGRVVMAGIANALRALPTLGLLILGVLIISPVITNDLAFTLPCIIVLVILAIPPIMTNTFAGVAAVPEEIKQAGYGMGMTSRQVLWQVELPNALPLIVAGIRSSALQVIATATVAAYVSLGGLGRYLIDGLATQDYAQMAAGSLLVVILAVLVEIALVGVQTLIVSPGVSARKLRLTNARSARAAQRAESDERGTGPSAAGTSGTTDQEMAHR</sequence>
<evidence type="ECO:0000256" key="3">
    <source>
        <dbReference type="ARBA" id="ARBA00022692"/>
    </source>
</evidence>
<comment type="subcellular location">
    <subcellularLocation>
        <location evidence="6">Cell membrane</location>
        <topology evidence="6">Multi-pass membrane protein</topology>
    </subcellularLocation>
    <subcellularLocation>
        <location evidence="1">Membrane</location>
        <topology evidence="1">Multi-pass membrane protein</topology>
    </subcellularLocation>
</comment>
<feature type="transmembrane region" description="Helical" evidence="6">
    <location>
        <begin position="59"/>
        <end position="83"/>
    </location>
</feature>
<dbReference type="Proteomes" id="UP000539111">
    <property type="component" value="Unassembled WGS sequence"/>
</dbReference>
<dbReference type="PROSITE" id="PS50928">
    <property type="entry name" value="ABC_TM1"/>
    <property type="match status" value="1"/>
</dbReference>
<evidence type="ECO:0000256" key="7">
    <source>
        <dbReference type="SAM" id="MobiDB-lite"/>
    </source>
</evidence>
<comment type="caution">
    <text evidence="9">The sequence shown here is derived from an EMBL/GenBank/DDBJ whole genome shotgun (WGS) entry which is preliminary data.</text>
</comment>
<dbReference type="InterPro" id="IPR000515">
    <property type="entry name" value="MetI-like"/>
</dbReference>
<dbReference type="PANTHER" id="PTHR30177">
    <property type="entry name" value="GLYCINE BETAINE/L-PROLINE TRANSPORT SYSTEM PERMEASE PROTEIN PROW"/>
    <property type="match status" value="1"/>
</dbReference>
<feature type="compositionally biased region" description="Low complexity" evidence="7">
    <location>
        <begin position="245"/>
        <end position="256"/>
    </location>
</feature>
<keyword evidence="4 6" id="KW-1133">Transmembrane helix</keyword>
<dbReference type="GO" id="GO:0031460">
    <property type="term" value="P:glycine betaine transport"/>
    <property type="evidence" value="ECO:0007669"/>
    <property type="project" value="TreeGrafter"/>
</dbReference>
<evidence type="ECO:0000259" key="8">
    <source>
        <dbReference type="PROSITE" id="PS50928"/>
    </source>
</evidence>
<feature type="transmembrane region" description="Helical" evidence="6">
    <location>
        <begin position="25"/>
        <end position="47"/>
    </location>
</feature>
<dbReference type="PANTHER" id="PTHR30177:SF33">
    <property type="entry name" value="POSSIBLE OSMOPROTECTANT (GLYCINE BETAINE_CARNITINE_CHOLINE_L-PROLINE) TRANSPORT INTEGRAL MEMBRANE PROTEIN ABC TRANSPORTER PROZ"/>
    <property type="match status" value="1"/>
</dbReference>
<evidence type="ECO:0000256" key="6">
    <source>
        <dbReference type="RuleBase" id="RU363032"/>
    </source>
</evidence>
<dbReference type="AlphaFoldDB" id="A0A7Z0D1K9"/>
<reference evidence="9 10" key="1">
    <citation type="submission" date="2020-07" db="EMBL/GenBank/DDBJ databases">
        <title>Sequencing the genomes of 1000 actinobacteria strains.</title>
        <authorList>
            <person name="Klenk H.-P."/>
        </authorList>
    </citation>
    <scope>NUCLEOTIDE SEQUENCE [LARGE SCALE GENOMIC DNA]</scope>
    <source>
        <strain evidence="9 10">DSM 26341</strain>
    </source>
</reference>
<dbReference type="Pfam" id="PF00528">
    <property type="entry name" value="BPD_transp_1"/>
    <property type="match status" value="1"/>
</dbReference>
<feature type="domain" description="ABC transmembrane type-1" evidence="8">
    <location>
        <begin position="21"/>
        <end position="207"/>
    </location>
</feature>
<dbReference type="Gene3D" id="1.10.3720.10">
    <property type="entry name" value="MetI-like"/>
    <property type="match status" value="1"/>
</dbReference>
<dbReference type="GO" id="GO:0005886">
    <property type="term" value="C:plasma membrane"/>
    <property type="evidence" value="ECO:0007669"/>
    <property type="project" value="UniProtKB-SubCell"/>
</dbReference>
<organism evidence="9 10">
    <name type="scientific">Spelaeicoccus albus</name>
    <dbReference type="NCBI Taxonomy" id="1280376"/>
    <lineage>
        <taxon>Bacteria</taxon>
        <taxon>Bacillati</taxon>
        <taxon>Actinomycetota</taxon>
        <taxon>Actinomycetes</taxon>
        <taxon>Micrococcales</taxon>
        <taxon>Brevibacteriaceae</taxon>
        <taxon>Spelaeicoccus</taxon>
    </lineage>
</organism>
<dbReference type="InterPro" id="IPR051204">
    <property type="entry name" value="ABC_transp_perm/SBD"/>
</dbReference>
<comment type="similarity">
    <text evidence="6">Belongs to the binding-protein-dependent transport system permease family.</text>
</comment>